<dbReference type="Proteomes" id="UP000007519">
    <property type="component" value="Chromosome"/>
</dbReference>
<evidence type="ECO:0000313" key="3">
    <source>
        <dbReference type="Proteomes" id="UP000007519"/>
    </source>
</evidence>
<reference evidence="2 3" key="1">
    <citation type="journal article" date="2012" name="Stand. Genomic Sci.">
        <title>Complete genome sequencing and analysis of Saprospira grandis str. Lewin, a predatory marine bacterium.</title>
        <authorList>
            <person name="Saw J.H."/>
            <person name="Yuryev A."/>
            <person name="Kanbe M."/>
            <person name="Hou S."/>
            <person name="Young A.G."/>
            <person name="Aizawa S."/>
            <person name="Alam M."/>
        </authorList>
    </citation>
    <scope>NUCLEOTIDE SEQUENCE [LARGE SCALE GENOMIC DNA]</scope>
    <source>
        <strain evidence="2 3">Lewin</strain>
    </source>
</reference>
<accession>H6LA08</accession>
<organism evidence="2 3">
    <name type="scientific">Saprospira grandis (strain Lewin)</name>
    <dbReference type="NCBI Taxonomy" id="984262"/>
    <lineage>
        <taxon>Bacteria</taxon>
        <taxon>Pseudomonadati</taxon>
        <taxon>Bacteroidota</taxon>
        <taxon>Saprospiria</taxon>
        <taxon>Saprospirales</taxon>
        <taxon>Saprospiraceae</taxon>
        <taxon>Saprospira</taxon>
    </lineage>
</organism>
<feature type="region of interest" description="Disordered" evidence="1">
    <location>
        <begin position="68"/>
        <end position="89"/>
    </location>
</feature>
<evidence type="ECO:0000256" key="1">
    <source>
        <dbReference type="SAM" id="MobiDB-lite"/>
    </source>
</evidence>
<name>H6LA08_SAPGL</name>
<sequence length="89" mass="10108">MRWGRSKRAVLLYGLSPYSNLLSSPQQRNKPNALFSLLFLWSKLLGPGGPWPSAAEWVRRSRRPSCRRQRRAEQTCEPRSIAAGKLGKA</sequence>
<dbReference type="KEGG" id="sgn:SGRA_1636"/>
<proteinExistence type="predicted"/>
<protein>
    <submittedName>
        <fullName evidence="2">Uncharacterized protein</fullName>
    </submittedName>
</protein>
<gene>
    <name evidence="2" type="ordered locus">SGRA_1636</name>
</gene>
<dbReference type="EMBL" id="CP002831">
    <property type="protein sequence ID" value="AFC24371.1"/>
    <property type="molecule type" value="Genomic_DNA"/>
</dbReference>
<dbReference type="HOGENOM" id="CLU_2452882_0_0_10"/>
<evidence type="ECO:0000313" key="2">
    <source>
        <dbReference type="EMBL" id="AFC24371.1"/>
    </source>
</evidence>
<keyword evidence="3" id="KW-1185">Reference proteome</keyword>
<dbReference type="AlphaFoldDB" id="H6LA08"/>